<feature type="region of interest" description="Disordered" evidence="5">
    <location>
        <begin position="254"/>
        <end position="274"/>
    </location>
</feature>
<feature type="domain" description="MYND-type" evidence="6">
    <location>
        <begin position="9"/>
        <end position="44"/>
    </location>
</feature>
<evidence type="ECO:0000259" key="6">
    <source>
        <dbReference type="PROSITE" id="PS50865"/>
    </source>
</evidence>
<keyword evidence="2 4" id="KW-0863">Zinc-finger</keyword>
<evidence type="ECO:0000256" key="3">
    <source>
        <dbReference type="ARBA" id="ARBA00022833"/>
    </source>
</evidence>
<evidence type="ECO:0000256" key="5">
    <source>
        <dbReference type="SAM" id="MobiDB-lite"/>
    </source>
</evidence>
<keyword evidence="1" id="KW-0479">Metal-binding</keyword>
<dbReference type="AlphaFoldDB" id="A0A074WFS8"/>
<dbReference type="Gene3D" id="6.10.140.2220">
    <property type="match status" value="1"/>
</dbReference>
<dbReference type="GeneID" id="25417360"/>
<feature type="compositionally biased region" description="Acidic residues" evidence="5">
    <location>
        <begin position="331"/>
        <end position="377"/>
    </location>
</feature>
<protein>
    <recommendedName>
        <fullName evidence="6">MYND-type domain-containing protein</fullName>
    </recommendedName>
</protein>
<proteinExistence type="predicted"/>
<dbReference type="Pfam" id="PF01753">
    <property type="entry name" value="zf-MYND"/>
    <property type="match status" value="1"/>
</dbReference>
<keyword evidence="3" id="KW-0862">Zinc</keyword>
<feature type="compositionally biased region" description="Basic and acidic residues" evidence="5">
    <location>
        <begin position="255"/>
        <end position="265"/>
    </location>
</feature>
<dbReference type="RefSeq" id="XP_013424706.1">
    <property type="nucleotide sequence ID" value="XM_013569252.1"/>
</dbReference>
<dbReference type="SUPFAM" id="SSF144232">
    <property type="entry name" value="HIT/MYND zinc finger-like"/>
    <property type="match status" value="1"/>
</dbReference>
<dbReference type="Proteomes" id="UP000027730">
    <property type="component" value="Unassembled WGS sequence"/>
</dbReference>
<sequence length="377" mass="42409">MEPSTDDVCAVCARPGRPCTGCNDIHYCGRTHQMEDEPIHKLVCKKFARRSGLLRFDEAWVMYFPVDSTEPEFTKLLFTCTRPQWNGATPFRGSSLMVNGCSSTCPCKFNTHDIRFISSSVHNSLCRYIHIVAPEREDNASVHDTEDMVNKCIKTLTGDTSWKGPVIVYAKIPKGKPVDMGTSFFSRTLSAFSDVVGVRINCDVAVKRLNAPQFEAVAIKSYDLRGTIDDRSWNLARGHHNAAFLTQHTGTVLQDRPESHAEDPSHSGLHRRNSTSRLLSIPCDISEQNFGFYSRPHDTGNVIVVREDRKPLEVDRGRLTDEDTEDKKDEEMADIVENEDTTDDEMPEDGEEFDDSDVDDDIFDDESSDVQDGDNAE</sequence>
<dbReference type="STRING" id="1043004.A0A074WFS8"/>
<keyword evidence="8" id="KW-1185">Reference proteome</keyword>
<evidence type="ECO:0000313" key="8">
    <source>
        <dbReference type="Proteomes" id="UP000027730"/>
    </source>
</evidence>
<feature type="region of interest" description="Disordered" evidence="5">
    <location>
        <begin position="314"/>
        <end position="377"/>
    </location>
</feature>
<evidence type="ECO:0000313" key="7">
    <source>
        <dbReference type="EMBL" id="KEQ70429.1"/>
    </source>
</evidence>
<gene>
    <name evidence="7" type="ORF">M436DRAFT_84524</name>
</gene>
<feature type="compositionally biased region" description="Basic and acidic residues" evidence="5">
    <location>
        <begin position="314"/>
        <end position="330"/>
    </location>
</feature>
<dbReference type="PROSITE" id="PS50865">
    <property type="entry name" value="ZF_MYND_2"/>
    <property type="match status" value="1"/>
</dbReference>
<dbReference type="InterPro" id="IPR002893">
    <property type="entry name" value="Znf_MYND"/>
</dbReference>
<name>A0A074WFS8_9PEZI</name>
<dbReference type="OrthoDB" id="437457at2759"/>
<evidence type="ECO:0000256" key="1">
    <source>
        <dbReference type="ARBA" id="ARBA00022723"/>
    </source>
</evidence>
<organism evidence="7 8">
    <name type="scientific">Aureobasidium namibiae CBS 147.97</name>
    <dbReference type="NCBI Taxonomy" id="1043004"/>
    <lineage>
        <taxon>Eukaryota</taxon>
        <taxon>Fungi</taxon>
        <taxon>Dikarya</taxon>
        <taxon>Ascomycota</taxon>
        <taxon>Pezizomycotina</taxon>
        <taxon>Dothideomycetes</taxon>
        <taxon>Dothideomycetidae</taxon>
        <taxon>Dothideales</taxon>
        <taxon>Saccotheciaceae</taxon>
        <taxon>Aureobasidium</taxon>
    </lineage>
</organism>
<dbReference type="EMBL" id="KL584717">
    <property type="protein sequence ID" value="KEQ70429.1"/>
    <property type="molecule type" value="Genomic_DNA"/>
</dbReference>
<dbReference type="HOGENOM" id="CLU_733572_0_0_1"/>
<evidence type="ECO:0000256" key="2">
    <source>
        <dbReference type="ARBA" id="ARBA00022771"/>
    </source>
</evidence>
<dbReference type="GO" id="GO:0008270">
    <property type="term" value="F:zinc ion binding"/>
    <property type="evidence" value="ECO:0007669"/>
    <property type="project" value="UniProtKB-KW"/>
</dbReference>
<accession>A0A074WFS8</accession>
<reference evidence="7 8" key="1">
    <citation type="journal article" date="2014" name="BMC Genomics">
        <title>Genome sequencing of four Aureobasidium pullulans varieties: biotechnological potential, stress tolerance, and description of new species.</title>
        <authorList>
            <person name="Gostin Ar C."/>
            <person name="Ohm R.A."/>
            <person name="Kogej T."/>
            <person name="Sonjak S."/>
            <person name="Turk M."/>
            <person name="Zajc J."/>
            <person name="Zalar P."/>
            <person name="Grube M."/>
            <person name="Sun H."/>
            <person name="Han J."/>
            <person name="Sharma A."/>
            <person name="Chiniquy J."/>
            <person name="Ngan C.Y."/>
            <person name="Lipzen A."/>
            <person name="Barry K."/>
            <person name="Grigoriev I.V."/>
            <person name="Gunde-Cimerman N."/>
        </authorList>
    </citation>
    <scope>NUCLEOTIDE SEQUENCE [LARGE SCALE GENOMIC DNA]</scope>
    <source>
        <strain evidence="7 8">CBS 147.97</strain>
    </source>
</reference>
<evidence type="ECO:0000256" key="4">
    <source>
        <dbReference type="PROSITE-ProRule" id="PRU00134"/>
    </source>
</evidence>